<dbReference type="InterPro" id="IPR004843">
    <property type="entry name" value="Calcineurin-like_PHP"/>
</dbReference>
<keyword evidence="5" id="KW-1015">Disulfide bond</keyword>
<dbReference type="PANTHER" id="PTHR10340:SF27">
    <property type="entry name" value="ACL091CP"/>
    <property type="match status" value="1"/>
</dbReference>
<dbReference type="GO" id="GO:0046872">
    <property type="term" value="F:metal ion binding"/>
    <property type="evidence" value="ECO:0007669"/>
    <property type="project" value="UniProtKB-KW"/>
</dbReference>
<dbReference type="PIRSF" id="PIRSF000948">
    <property type="entry name" value="Sphingomy_PDE"/>
    <property type="match status" value="1"/>
</dbReference>
<feature type="region of interest" description="Disordered" evidence="6">
    <location>
        <begin position="554"/>
        <end position="574"/>
    </location>
</feature>
<keyword evidence="1 3" id="KW-0378">Hydrolase</keyword>
<dbReference type="InterPro" id="IPR029052">
    <property type="entry name" value="Metallo-depent_PP-like"/>
</dbReference>
<feature type="binding site" evidence="4">
    <location>
        <position position="340"/>
    </location>
    <ligand>
        <name>Zn(2+)</name>
        <dbReference type="ChEBI" id="CHEBI:29105"/>
        <label>2</label>
    </ligand>
</feature>
<feature type="binding site" evidence="4">
    <location>
        <position position="187"/>
    </location>
    <ligand>
        <name>Zn(2+)</name>
        <dbReference type="ChEBI" id="CHEBI:29105"/>
        <label>1</label>
    </ligand>
</feature>
<evidence type="ECO:0000313" key="8">
    <source>
        <dbReference type="EMBL" id="KAF9333436.1"/>
    </source>
</evidence>
<dbReference type="InterPro" id="IPR041805">
    <property type="entry name" value="ASMase/PPN1_MPP"/>
</dbReference>
<dbReference type="CDD" id="cd00842">
    <property type="entry name" value="MPP_ASMase"/>
    <property type="match status" value="1"/>
</dbReference>
<feature type="binding site" evidence="4">
    <location>
        <position position="187"/>
    </location>
    <ligand>
        <name>Zn(2+)</name>
        <dbReference type="ChEBI" id="CHEBI:29105"/>
        <label>2</label>
    </ligand>
</feature>
<evidence type="ECO:0000256" key="3">
    <source>
        <dbReference type="PIRNR" id="PIRNR000948"/>
    </source>
</evidence>
<feature type="disulfide bond" evidence="5">
    <location>
        <begin position="134"/>
        <end position="158"/>
    </location>
</feature>
<dbReference type="GO" id="GO:0016798">
    <property type="term" value="F:hydrolase activity, acting on glycosyl bonds"/>
    <property type="evidence" value="ECO:0007669"/>
    <property type="project" value="UniProtKB-KW"/>
</dbReference>
<dbReference type="GO" id="GO:0004767">
    <property type="term" value="F:sphingomyelin phosphodiesterase activity"/>
    <property type="evidence" value="ECO:0007669"/>
    <property type="project" value="UniProtKB-UniRule"/>
</dbReference>
<sequence length="610" mass="69223">MCHRGMRLAKTFALQAPDLVPGLMRELCLKYKFRRPDTCEGLWERLGPELIGIFSELNLDGSDGYYTCAYAFPGSCPLPVHHPKPLTFPKPKPANAQQPPPSGETIQVLHFSDWHVDPLYQRGTEAKCSHNICCRDYGRFNDPGPIQKPASKWGESKCDTPIALGVSALEAIQKFVPQAAFGIFTGDIVSHDAWMITQKYVEDEETRSYELFKQYLQEIKLYVALGNHDSYPSDQAPGKERPNSYITHKWLYDHVADIWEKNNWITSVEAEYAKSHNAMFMTRPMPGLKLITLNTDLYYVRNFFTMLDTEQDDPSGLFHDLILELQDSEDRGERVWIMGHMAPVAKSLPRSSILFQRIVARYSPHVIAGLFFGHFHLDKFIVMHDPDLPQGEDSAVNVVYQGPSITPNDRMNPGIRWYDVDAKTFSILNTHTAIADIMTHGVDWELNDQDPEWIHEYSAKALYSDPTVPQGSSANPGPLDPLSPQFWYSAVERMKHDRHLFKQYLEFQSKSSSEAKPCPKDSACEHETLCHMQASTVVEAEACIEEAILQAQEDGKGKKKANKRAPFGRTRTGREIVPQDYDVQRGVTENGLAAAARIGIRRLERSKDEF</sequence>
<dbReference type="GO" id="GO:0016020">
    <property type="term" value="C:membrane"/>
    <property type="evidence" value="ECO:0007669"/>
    <property type="project" value="GOC"/>
</dbReference>
<feature type="binding site" evidence="4">
    <location>
        <position position="227"/>
    </location>
    <ligand>
        <name>Zn(2+)</name>
        <dbReference type="ChEBI" id="CHEBI:29105"/>
        <label>2</label>
    </ligand>
</feature>
<evidence type="ECO:0000256" key="4">
    <source>
        <dbReference type="PIRSR" id="PIRSR000948-1"/>
    </source>
</evidence>
<protein>
    <recommendedName>
        <fullName evidence="3">Sphingomyelin phosphodiesterase</fullName>
    </recommendedName>
</protein>
<dbReference type="PANTHER" id="PTHR10340">
    <property type="entry name" value="SPHINGOMYELIN PHOSPHODIESTERASE"/>
    <property type="match status" value="1"/>
</dbReference>
<proteinExistence type="inferred from homology"/>
<feature type="disulfide bond" evidence="5">
    <location>
        <begin position="28"/>
        <end position="39"/>
    </location>
</feature>
<dbReference type="SUPFAM" id="SSF56300">
    <property type="entry name" value="Metallo-dependent phosphatases"/>
    <property type="match status" value="1"/>
</dbReference>
<comment type="caution">
    <text evidence="8">The sequence shown here is derived from an EMBL/GenBank/DDBJ whole genome shotgun (WGS) entry which is preliminary data.</text>
</comment>
<dbReference type="GO" id="GO:0005615">
    <property type="term" value="C:extracellular space"/>
    <property type="evidence" value="ECO:0007669"/>
    <property type="project" value="TreeGrafter"/>
</dbReference>
<dbReference type="EMBL" id="JAAAUY010000202">
    <property type="protein sequence ID" value="KAF9333436.1"/>
    <property type="molecule type" value="Genomic_DNA"/>
</dbReference>
<dbReference type="AlphaFoldDB" id="A0A9P5SLZ3"/>
<feature type="disulfide bond" evidence="5">
    <location>
        <begin position="128"/>
        <end position="133"/>
    </location>
</feature>
<dbReference type="Proteomes" id="UP000696485">
    <property type="component" value="Unassembled WGS sequence"/>
</dbReference>
<feature type="binding site" evidence="4">
    <location>
        <position position="113"/>
    </location>
    <ligand>
        <name>Zn(2+)</name>
        <dbReference type="ChEBI" id="CHEBI:29105"/>
        <label>1</label>
    </ligand>
</feature>
<comment type="similarity">
    <text evidence="3">Belongs to the acid sphingomyelinase family.</text>
</comment>
<evidence type="ECO:0000256" key="1">
    <source>
        <dbReference type="ARBA" id="ARBA00022801"/>
    </source>
</evidence>
<dbReference type="Gene3D" id="3.60.21.10">
    <property type="match status" value="1"/>
</dbReference>
<keyword evidence="4" id="KW-0862">Zinc</keyword>
<organism evidence="8 9">
    <name type="scientific">Podila minutissima</name>
    <dbReference type="NCBI Taxonomy" id="64525"/>
    <lineage>
        <taxon>Eukaryota</taxon>
        <taxon>Fungi</taxon>
        <taxon>Fungi incertae sedis</taxon>
        <taxon>Mucoromycota</taxon>
        <taxon>Mortierellomycotina</taxon>
        <taxon>Mortierellomycetes</taxon>
        <taxon>Mortierellales</taxon>
        <taxon>Mortierellaceae</taxon>
        <taxon>Podila</taxon>
    </lineage>
</organism>
<reference evidence="8" key="1">
    <citation type="journal article" date="2020" name="Fungal Divers.">
        <title>Resolving the Mortierellaceae phylogeny through synthesis of multi-gene phylogenetics and phylogenomics.</title>
        <authorList>
            <person name="Vandepol N."/>
            <person name="Liber J."/>
            <person name="Desiro A."/>
            <person name="Na H."/>
            <person name="Kennedy M."/>
            <person name="Barry K."/>
            <person name="Grigoriev I.V."/>
            <person name="Miller A.N."/>
            <person name="O'Donnell K."/>
            <person name="Stajich J.E."/>
            <person name="Bonito G."/>
        </authorList>
    </citation>
    <scope>NUCLEOTIDE SEQUENCE</scope>
    <source>
        <strain evidence="8">NVP1</strain>
    </source>
</reference>
<keyword evidence="4" id="KW-0479">Metal-binding</keyword>
<dbReference type="InterPro" id="IPR011160">
    <property type="entry name" value="Sphingomy_PDE"/>
</dbReference>
<feature type="binding site" evidence="4">
    <location>
        <position position="115"/>
    </location>
    <ligand>
        <name>Zn(2+)</name>
        <dbReference type="ChEBI" id="CHEBI:29105"/>
        <label>1</label>
    </ligand>
</feature>
<evidence type="ECO:0000313" key="9">
    <source>
        <dbReference type="Proteomes" id="UP000696485"/>
    </source>
</evidence>
<feature type="binding site" evidence="4">
    <location>
        <position position="374"/>
    </location>
    <ligand>
        <name>Zn(2+)</name>
        <dbReference type="ChEBI" id="CHEBI:29105"/>
        <label>2</label>
    </ligand>
</feature>
<name>A0A9P5SLZ3_9FUNG</name>
<keyword evidence="9" id="KW-1185">Reference proteome</keyword>
<comment type="cofactor">
    <cofactor evidence="4">
        <name>Zn(2+)</name>
        <dbReference type="ChEBI" id="CHEBI:29105"/>
    </cofactor>
    <text evidence="4">Binds 2 Zn(2+) ions per subunit.</text>
</comment>
<dbReference type="GO" id="GO:0006685">
    <property type="term" value="P:sphingomyelin catabolic process"/>
    <property type="evidence" value="ECO:0007669"/>
    <property type="project" value="UniProtKB-UniRule"/>
</dbReference>
<keyword evidence="3" id="KW-0326">Glycosidase</keyword>
<feature type="domain" description="Calcineurin-like phosphoesterase" evidence="7">
    <location>
        <begin position="107"/>
        <end position="376"/>
    </location>
</feature>
<comment type="function">
    <text evidence="3">Converts sphingomyelin to ceramide.</text>
</comment>
<evidence type="ECO:0000256" key="2">
    <source>
        <dbReference type="ARBA" id="ARBA00023180"/>
    </source>
</evidence>
<evidence type="ECO:0000256" key="5">
    <source>
        <dbReference type="PIRSR" id="PIRSR000948-2"/>
    </source>
</evidence>
<dbReference type="Pfam" id="PF00149">
    <property type="entry name" value="Metallophos"/>
    <property type="match status" value="1"/>
</dbReference>
<gene>
    <name evidence="8" type="ORF">BG006_003643</name>
</gene>
<evidence type="ECO:0000259" key="7">
    <source>
        <dbReference type="Pfam" id="PF00149"/>
    </source>
</evidence>
<feature type="binding site" evidence="4">
    <location>
        <position position="376"/>
    </location>
    <ligand>
        <name>Zn(2+)</name>
        <dbReference type="ChEBI" id="CHEBI:29105"/>
        <label>1</label>
    </ligand>
</feature>
<keyword evidence="2" id="KW-0325">Glycoprotein</keyword>
<evidence type="ECO:0000256" key="6">
    <source>
        <dbReference type="SAM" id="MobiDB-lite"/>
    </source>
</evidence>
<accession>A0A9P5SLZ3</accession>